<feature type="compositionally biased region" description="Polar residues" evidence="1">
    <location>
        <begin position="1"/>
        <end position="29"/>
    </location>
</feature>
<reference evidence="2 3" key="2">
    <citation type="submission" date="2018-11" db="EMBL/GenBank/DDBJ databases">
        <authorList>
            <consortium name="Pathogen Informatics"/>
        </authorList>
    </citation>
    <scope>NUCLEOTIDE SEQUENCE [LARGE SCALE GENOMIC DNA]</scope>
</reference>
<dbReference type="EMBL" id="UYRR01030996">
    <property type="protein sequence ID" value="VDK42864.1"/>
    <property type="molecule type" value="Genomic_DNA"/>
</dbReference>
<name>A0A0M3JS81_ANISI</name>
<dbReference type="AlphaFoldDB" id="A0A0M3JS81"/>
<accession>A0A0M3JS81</accession>
<feature type="region of interest" description="Disordered" evidence="1">
    <location>
        <begin position="1"/>
        <end position="36"/>
    </location>
</feature>
<evidence type="ECO:0000313" key="3">
    <source>
        <dbReference type="Proteomes" id="UP000267096"/>
    </source>
</evidence>
<evidence type="ECO:0000313" key="2">
    <source>
        <dbReference type="EMBL" id="VDK42864.1"/>
    </source>
</evidence>
<proteinExistence type="predicted"/>
<gene>
    <name evidence="2" type="ORF">ASIM_LOCUS10371</name>
</gene>
<dbReference type="WBParaSite" id="ASIM_0001081301-mRNA-1">
    <property type="protein sequence ID" value="ASIM_0001081301-mRNA-1"/>
    <property type="gene ID" value="ASIM_0001081301"/>
</dbReference>
<evidence type="ECO:0000313" key="4">
    <source>
        <dbReference type="WBParaSite" id="ASIM_0001081301-mRNA-1"/>
    </source>
</evidence>
<evidence type="ECO:0000256" key="1">
    <source>
        <dbReference type="SAM" id="MobiDB-lite"/>
    </source>
</evidence>
<dbReference type="Proteomes" id="UP000267096">
    <property type="component" value="Unassembled WGS sequence"/>
</dbReference>
<protein>
    <submittedName>
        <fullName evidence="4">RxLR effector protein</fullName>
    </submittedName>
</protein>
<dbReference type="OrthoDB" id="5822793at2759"/>
<reference evidence="4" key="1">
    <citation type="submission" date="2017-02" db="UniProtKB">
        <authorList>
            <consortium name="WormBaseParasite"/>
        </authorList>
    </citation>
    <scope>IDENTIFICATION</scope>
</reference>
<organism evidence="4">
    <name type="scientific">Anisakis simplex</name>
    <name type="common">Herring worm</name>
    <dbReference type="NCBI Taxonomy" id="6269"/>
    <lineage>
        <taxon>Eukaryota</taxon>
        <taxon>Metazoa</taxon>
        <taxon>Ecdysozoa</taxon>
        <taxon>Nematoda</taxon>
        <taxon>Chromadorea</taxon>
        <taxon>Rhabditida</taxon>
        <taxon>Spirurina</taxon>
        <taxon>Ascaridomorpha</taxon>
        <taxon>Ascaridoidea</taxon>
        <taxon>Anisakidae</taxon>
        <taxon>Anisakis</taxon>
        <taxon>Anisakis simplex complex</taxon>
    </lineage>
</organism>
<sequence>MRNQVNAAKSSANKPTSSRAGTTNKNTPSVPKESAEMTAWLRRKDYNPMKSAADARKLQQLKMRFILYRNELKRSLVI</sequence>
<keyword evidence="3" id="KW-1185">Reference proteome</keyword>